<dbReference type="EMBL" id="CAJNOT010002640">
    <property type="protein sequence ID" value="CAF1332736.1"/>
    <property type="molecule type" value="Genomic_DNA"/>
</dbReference>
<dbReference type="Proteomes" id="UP000663864">
    <property type="component" value="Unassembled WGS sequence"/>
</dbReference>
<dbReference type="PANTHER" id="PTHR22603">
    <property type="entry name" value="CHOLINE/ETHANOALAMINE KINASE"/>
    <property type="match status" value="1"/>
</dbReference>
<dbReference type="SUPFAM" id="SSF56112">
    <property type="entry name" value="Protein kinase-like (PK-like)"/>
    <property type="match status" value="1"/>
</dbReference>
<dbReference type="PANTHER" id="PTHR22603:SF66">
    <property type="entry name" value="ETHANOLAMINE KINASE"/>
    <property type="match status" value="1"/>
</dbReference>
<dbReference type="EC" id="2.7.1.82" evidence="5"/>
<keyword evidence="1" id="KW-0444">Lipid biosynthesis</keyword>
<keyword evidence="1" id="KW-0594">Phospholipid biosynthesis</keyword>
<dbReference type="Gene3D" id="3.90.1200.10">
    <property type="match status" value="1"/>
</dbReference>
<keyword evidence="1" id="KW-0443">Lipid metabolism</keyword>
<dbReference type="InterPro" id="IPR011009">
    <property type="entry name" value="Kinase-like_dom_sf"/>
</dbReference>
<protein>
    <recommendedName>
        <fullName evidence="5">ethanolamine kinase</fullName>
        <ecNumber evidence="5">2.7.1.82</ecNumber>
    </recommendedName>
</protein>
<comment type="similarity">
    <text evidence="4">Belongs to the choline/ethanolamine kinase family.</text>
</comment>
<evidence type="ECO:0000313" key="7">
    <source>
        <dbReference type="Proteomes" id="UP000663864"/>
    </source>
</evidence>
<evidence type="ECO:0000256" key="2">
    <source>
        <dbReference type="ARBA" id="ARBA00023264"/>
    </source>
</evidence>
<evidence type="ECO:0000256" key="1">
    <source>
        <dbReference type="ARBA" id="ARBA00023209"/>
    </source>
</evidence>
<dbReference type="Pfam" id="PF01633">
    <property type="entry name" value="Choline_kinase"/>
    <property type="match status" value="1"/>
</dbReference>
<organism evidence="6 7">
    <name type="scientific">Rotaria sordida</name>
    <dbReference type="NCBI Taxonomy" id="392033"/>
    <lineage>
        <taxon>Eukaryota</taxon>
        <taxon>Metazoa</taxon>
        <taxon>Spiralia</taxon>
        <taxon>Gnathifera</taxon>
        <taxon>Rotifera</taxon>
        <taxon>Eurotatoria</taxon>
        <taxon>Bdelloidea</taxon>
        <taxon>Philodinida</taxon>
        <taxon>Philodinidae</taxon>
        <taxon>Rotaria</taxon>
    </lineage>
</organism>
<keyword evidence="2" id="KW-1208">Phospholipid metabolism</keyword>
<accession>A0A815G1V3</accession>
<proteinExistence type="inferred from homology"/>
<reference evidence="6" key="1">
    <citation type="submission" date="2021-02" db="EMBL/GenBank/DDBJ databases">
        <authorList>
            <person name="Nowell W R."/>
        </authorList>
    </citation>
    <scope>NUCLEOTIDE SEQUENCE</scope>
</reference>
<evidence type="ECO:0000256" key="3">
    <source>
        <dbReference type="ARBA" id="ARBA00037883"/>
    </source>
</evidence>
<gene>
    <name evidence="6" type="ORF">ZHD862_LOCUS29615</name>
</gene>
<name>A0A815G1V3_9BILA</name>
<dbReference type="GO" id="GO:0004305">
    <property type="term" value="F:ethanolamine kinase activity"/>
    <property type="evidence" value="ECO:0007669"/>
    <property type="project" value="UniProtKB-EC"/>
</dbReference>
<dbReference type="AlphaFoldDB" id="A0A815G1V3"/>
<dbReference type="GO" id="GO:0005737">
    <property type="term" value="C:cytoplasm"/>
    <property type="evidence" value="ECO:0007669"/>
    <property type="project" value="TreeGrafter"/>
</dbReference>
<comment type="pathway">
    <text evidence="3">Phospholipid metabolism; phosphatidylethanolamine biosynthesis; phosphatidylethanolamine from ethanolamine: step 1/3.</text>
</comment>
<comment type="caution">
    <text evidence="6">The sequence shown here is derived from an EMBL/GenBank/DDBJ whole genome shotgun (WGS) entry which is preliminary data.</text>
</comment>
<sequence length="384" mass="44882">MATPCLYHQPAHINIELDPNDLKMSGPRLVCLIKHDWINKKSVSFEKLTEGLSNKLLAMFPHSEDEQDLIVRIYGNNSDIIIDRENEIHTMIRLSQYNMSNQVLLTFNNGFLYTFLPGKQVDIHDENVNLLVARKLAQYHSIPSDDDNRTQKLQLVEKLRHYFNLLNGTNLQLRERVESMKSSTMGIFDTIKATVGLQSSPPSLDSLESLLDYSWSQLADDIRKIELTLNRDWSDVPIVFCHNDTQSRNFLLDKQTNTIHIIDFEHCFHNLYLFDIENYFVEFAGLGSSPDWENKYPSRERRKTFLAEYVKHAQFLSHENSEDDLDKLCDRCHRLIALTHLYWSLWALLEALLNPEGLAQFDYVTYAKSRFDQYKLHQNNFFAA</sequence>
<evidence type="ECO:0000256" key="5">
    <source>
        <dbReference type="ARBA" id="ARBA00038874"/>
    </source>
</evidence>
<evidence type="ECO:0000313" key="6">
    <source>
        <dbReference type="EMBL" id="CAF1332736.1"/>
    </source>
</evidence>
<dbReference type="Gene3D" id="3.30.200.20">
    <property type="entry name" value="Phosphorylase Kinase, domain 1"/>
    <property type="match status" value="1"/>
</dbReference>
<dbReference type="GO" id="GO:0006646">
    <property type="term" value="P:phosphatidylethanolamine biosynthetic process"/>
    <property type="evidence" value="ECO:0007669"/>
    <property type="project" value="TreeGrafter"/>
</dbReference>
<evidence type="ECO:0000256" key="4">
    <source>
        <dbReference type="ARBA" id="ARBA00038211"/>
    </source>
</evidence>